<evidence type="ECO:0000313" key="2">
    <source>
        <dbReference type="EMBL" id="TWF49773.1"/>
    </source>
</evidence>
<proteinExistence type="predicted"/>
<keyword evidence="1" id="KW-0472">Membrane</keyword>
<dbReference type="EMBL" id="VIWP01000007">
    <property type="protein sequence ID" value="TWF49773.1"/>
    <property type="molecule type" value="Genomic_DNA"/>
</dbReference>
<feature type="transmembrane region" description="Helical" evidence="1">
    <location>
        <begin position="28"/>
        <end position="45"/>
    </location>
</feature>
<feature type="transmembrane region" description="Helical" evidence="1">
    <location>
        <begin position="6"/>
        <end position="21"/>
    </location>
</feature>
<feature type="transmembrane region" description="Helical" evidence="1">
    <location>
        <begin position="65"/>
        <end position="87"/>
    </location>
</feature>
<sequence>MRLEFIALLPCVAMIASALLVRRGIATWMSLIGVGVSLAFAMSELQPGVVRSCQINESECVGAKAISYLVIALWMPFLIGIVGRVIVVNRAKR</sequence>
<name>A0A561QHA7_9HYPH</name>
<reference evidence="2 3" key="1">
    <citation type="submission" date="2019-06" db="EMBL/GenBank/DDBJ databases">
        <title>Sorghum-associated microbial communities from plants grown in Nebraska, USA.</title>
        <authorList>
            <person name="Schachtman D."/>
        </authorList>
    </citation>
    <scope>NUCLEOTIDE SEQUENCE [LARGE SCALE GENOMIC DNA]</scope>
    <source>
        <strain evidence="2 3">1225</strain>
    </source>
</reference>
<dbReference type="Proteomes" id="UP000320653">
    <property type="component" value="Unassembled WGS sequence"/>
</dbReference>
<organism evidence="2 3">
    <name type="scientific">Neorhizobium alkalisoli</name>
    <dbReference type="NCBI Taxonomy" id="528178"/>
    <lineage>
        <taxon>Bacteria</taxon>
        <taxon>Pseudomonadati</taxon>
        <taxon>Pseudomonadota</taxon>
        <taxon>Alphaproteobacteria</taxon>
        <taxon>Hyphomicrobiales</taxon>
        <taxon>Rhizobiaceae</taxon>
        <taxon>Rhizobium/Agrobacterium group</taxon>
        <taxon>Neorhizobium</taxon>
    </lineage>
</organism>
<dbReference type="AlphaFoldDB" id="A0A561QHA7"/>
<evidence type="ECO:0000256" key="1">
    <source>
        <dbReference type="SAM" id="Phobius"/>
    </source>
</evidence>
<accession>A0A561QHA7</accession>
<protein>
    <submittedName>
        <fullName evidence="2">Uncharacterized protein</fullName>
    </submittedName>
</protein>
<keyword evidence="1" id="KW-1133">Transmembrane helix</keyword>
<comment type="caution">
    <text evidence="2">The sequence shown here is derived from an EMBL/GenBank/DDBJ whole genome shotgun (WGS) entry which is preliminary data.</text>
</comment>
<evidence type="ECO:0000313" key="3">
    <source>
        <dbReference type="Proteomes" id="UP000320653"/>
    </source>
</evidence>
<keyword evidence="3" id="KW-1185">Reference proteome</keyword>
<keyword evidence="1" id="KW-0812">Transmembrane</keyword>
<gene>
    <name evidence="2" type="ORF">FHW37_107140</name>
</gene>